<evidence type="ECO:0000256" key="1">
    <source>
        <dbReference type="ARBA" id="ARBA00004571"/>
    </source>
</evidence>
<evidence type="ECO:0000256" key="2">
    <source>
        <dbReference type="ARBA" id="ARBA00011233"/>
    </source>
</evidence>
<protein>
    <submittedName>
        <fullName evidence="12">Porin</fullName>
    </submittedName>
</protein>
<evidence type="ECO:0000256" key="6">
    <source>
        <dbReference type="ARBA" id="ARBA00022729"/>
    </source>
</evidence>
<organism evidence="12 13">
    <name type="scientific">Paraburkholderia podalyriae</name>
    <dbReference type="NCBI Taxonomy" id="1938811"/>
    <lineage>
        <taxon>Bacteria</taxon>
        <taxon>Pseudomonadati</taxon>
        <taxon>Pseudomonadota</taxon>
        <taxon>Betaproteobacteria</taxon>
        <taxon>Burkholderiales</taxon>
        <taxon>Burkholderiaceae</taxon>
        <taxon>Paraburkholderia</taxon>
    </lineage>
</organism>
<sequence>MNYSKYYISLVGALFTMPAFCQSSVIFYGIVDTGIEYISHANASGDKLFRMPAITGSLPSRWGLRGSEDLGGGYKAVFTLEGGFNLRGGDLGQGGRLFGRQSWVGVSGPFGTVSFGRQYTMTYLALLDNDVLGPAIYSLGSLDAYVPNARSDNSIAYKGTFAGFTLGATYSFGRDSAGTGNSPGQGTCAGSIASDFNQCRGWSAMVKYDAPMFGVVASYEEQRGGTNAAFSFFDGVAPVAIASSGDKDTRIQANAYVRFSGVKIVGGWLGRSVEPASASTASVRSNIYYAGASYLVTPFLNVDGEAYRIINREHDTRATLSTVRVMYFLSKRSAVYTQVAYLANSTHARYGVSSGGAGATPGAGMGQTGAMVGLRHLF</sequence>
<keyword evidence="6" id="KW-0732">Signal</keyword>
<dbReference type="EMBL" id="VZQQ01000068">
    <property type="protein sequence ID" value="MBC8751824.1"/>
    <property type="molecule type" value="Genomic_DNA"/>
</dbReference>
<dbReference type="Pfam" id="PF13609">
    <property type="entry name" value="Porin_4"/>
    <property type="match status" value="1"/>
</dbReference>
<keyword evidence="8" id="KW-0626">Porin</keyword>
<dbReference type="Gene3D" id="2.40.160.10">
    <property type="entry name" value="Porin"/>
    <property type="match status" value="1"/>
</dbReference>
<evidence type="ECO:0000256" key="10">
    <source>
        <dbReference type="ARBA" id="ARBA00023237"/>
    </source>
</evidence>
<reference evidence="12 13" key="1">
    <citation type="submission" date="2019-09" db="EMBL/GenBank/DDBJ databases">
        <title>Paraburkholderia podalyriae sp. nov., A South African Podalyria-associated rhizobium.</title>
        <authorList>
            <person name="Mavima L."/>
            <person name="Beukes C.W."/>
            <person name="Palmer M."/>
            <person name="De Meyer S.E."/>
            <person name="James E.K."/>
            <person name="Maluk M."/>
            <person name="Avontuur J.R."/>
            <person name="Chan W.Y."/>
            <person name="Venter S.N."/>
            <person name="Steenkamp E.T."/>
        </authorList>
    </citation>
    <scope>NUCLEOTIDE SEQUENCE [LARGE SCALE GENOMIC DNA]</scope>
    <source>
        <strain evidence="12 13">WC7.3b</strain>
    </source>
</reference>
<evidence type="ECO:0000259" key="11">
    <source>
        <dbReference type="Pfam" id="PF13609"/>
    </source>
</evidence>
<keyword evidence="5" id="KW-0812">Transmembrane</keyword>
<keyword evidence="3" id="KW-0813">Transport</keyword>
<dbReference type="CDD" id="cd00342">
    <property type="entry name" value="gram_neg_porins"/>
    <property type="match status" value="1"/>
</dbReference>
<evidence type="ECO:0000256" key="5">
    <source>
        <dbReference type="ARBA" id="ARBA00022692"/>
    </source>
</evidence>
<dbReference type="SUPFAM" id="SSF56935">
    <property type="entry name" value="Porins"/>
    <property type="match status" value="1"/>
</dbReference>
<dbReference type="Proteomes" id="UP000736373">
    <property type="component" value="Unassembled WGS sequence"/>
</dbReference>
<feature type="domain" description="Porin" evidence="11">
    <location>
        <begin position="11"/>
        <end position="346"/>
    </location>
</feature>
<keyword evidence="4" id="KW-1134">Transmembrane beta strand</keyword>
<keyword evidence="7" id="KW-0406">Ion transport</keyword>
<keyword evidence="13" id="KW-1185">Reference proteome</keyword>
<name>A0ABR7PZW4_9BURK</name>
<evidence type="ECO:0000256" key="7">
    <source>
        <dbReference type="ARBA" id="ARBA00023065"/>
    </source>
</evidence>
<evidence type="ECO:0000256" key="9">
    <source>
        <dbReference type="ARBA" id="ARBA00023136"/>
    </source>
</evidence>
<keyword evidence="10" id="KW-0998">Cell outer membrane</keyword>
<evidence type="ECO:0000313" key="13">
    <source>
        <dbReference type="Proteomes" id="UP000736373"/>
    </source>
</evidence>
<evidence type="ECO:0000256" key="3">
    <source>
        <dbReference type="ARBA" id="ARBA00022448"/>
    </source>
</evidence>
<comment type="subunit">
    <text evidence="2">Homotrimer.</text>
</comment>
<dbReference type="InterPro" id="IPR050298">
    <property type="entry name" value="Gram-neg_bact_OMP"/>
</dbReference>
<accession>A0ABR7PZW4</accession>
<comment type="caution">
    <text evidence="12">The sequence shown here is derived from an EMBL/GenBank/DDBJ whole genome shotgun (WGS) entry which is preliminary data.</text>
</comment>
<dbReference type="InterPro" id="IPR033900">
    <property type="entry name" value="Gram_neg_porin_domain"/>
</dbReference>
<proteinExistence type="predicted"/>
<dbReference type="InterPro" id="IPR023614">
    <property type="entry name" value="Porin_dom_sf"/>
</dbReference>
<keyword evidence="9" id="KW-0472">Membrane</keyword>
<dbReference type="PANTHER" id="PTHR34501:SF9">
    <property type="entry name" value="MAJOR OUTER MEMBRANE PROTEIN P.IA"/>
    <property type="match status" value="1"/>
</dbReference>
<dbReference type="PANTHER" id="PTHR34501">
    <property type="entry name" value="PROTEIN YDDL-RELATED"/>
    <property type="match status" value="1"/>
</dbReference>
<evidence type="ECO:0000256" key="4">
    <source>
        <dbReference type="ARBA" id="ARBA00022452"/>
    </source>
</evidence>
<evidence type="ECO:0000256" key="8">
    <source>
        <dbReference type="ARBA" id="ARBA00023114"/>
    </source>
</evidence>
<evidence type="ECO:0000313" key="12">
    <source>
        <dbReference type="EMBL" id="MBC8751824.1"/>
    </source>
</evidence>
<gene>
    <name evidence="12" type="ORF">F6X42_36660</name>
</gene>
<dbReference type="RefSeq" id="WP_187638728.1">
    <property type="nucleotide sequence ID" value="NZ_VZQQ01000068.1"/>
</dbReference>
<comment type="subcellular location">
    <subcellularLocation>
        <location evidence="1">Cell outer membrane</location>
        <topology evidence="1">Multi-pass membrane protein</topology>
    </subcellularLocation>
</comment>